<evidence type="ECO:0000256" key="5">
    <source>
        <dbReference type="PIRSR" id="PIRSR602403-1"/>
    </source>
</evidence>
<comment type="similarity">
    <text evidence="2 6">Belongs to the cytochrome P450 family.</text>
</comment>
<sequence>MENLSLYTGSALLLGAVVIYEILIDLSTRKVDPREPPVLRSNIPWIGHILGMIIHGGRYTKTVGTRRKLPIFTLPTLNSRTYVVTDAALAATVQRSKSLSFTPLIPILTQRVLGLDDDTVKIIRKNINREDGPGGFVPEMHDLVYSSLALGESLNELSLSASAQLATELTQHLQESAKSTDGMVVDLLHWVQQVVTYSTAHFVYGKENPIAVDPTLVQSFWDFDHNLGGLLVNLMPSITARKAYRGRERLAKAFEEYLANGHHLSGAKIIQKRIQIASLAGWTLPQIARSELSFFFAAVVNTAITSFWVILHIYARPEMLREIREGIMGNAVTGQNISIERLRNNFPLLLAVYREALRLGSDNFSTRLVLQDTILADRYFLQSGSIVQISAGIMHGAKDIWGDDADQFNPSRFLDSSNGTLSATTSEKPTSKTGASTPIPKIHPAAFRAFGGGATLCPGRHFATNEILSFVALVILQFDISRCGSASEPLAIPPKKDNVLPVHILEPAKDVRARIKPRQLIGPRFKVVL</sequence>
<protein>
    <submittedName>
        <fullName evidence="9 11">Cytochrome P450</fullName>
    </submittedName>
</protein>
<dbReference type="GO" id="GO:0016705">
    <property type="term" value="F:oxidoreductase activity, acting on paired donors, with incorporation or reduction of molecular oxygen"/>
    <property type="evidence" value="ECO:0007669"/>
    <property type="project" value="InterPro"/>
</dbReference>
<dbReference type="InterPro" id="IPR036396">
    <property type="entry name" value="Cyt_P450_sf"/>
</dbReference>
<keyword evidence="8" id="KW-1133">Transmembrane helix</keyword>
<feature type="region of interest" description="Disordered" evidence="7">
    <location>
        <begin position="414"/>
        <end position="438"/>
    </location>
</feature>
<dbReference type="PANTHER" id="PTHR47582:SF1">
    <property type="entry name" value="P450, PUTATIVE (EUROFUNG)-RELATED"/>
    <property type="match status" value="1"/>
</dbReference>
<evidence type="ECO:0000313" key="11">
    <source>
        <dbReference type="RefSeq" id="XP_033530324.1"/>
    </source>
</evidence>
<evidence type="ECO:0000256" key="1">
    <source>
        <dbReference type="ARBA" id="ARBA00001971"/>
    </source>
</evidence>
<dbReference type="EMBL" id="ML975180">
    <property type="protein sequence ID" value="KAF1808693.1"/>
    <property type="molecule type" value="Genomic_DNA"/>
</dbReference>
<keyword evidence="6" id="KW-0560">Oxidoreductase</keyword>
<dbReference type="RefSeq" id="XP_033530324.1">
    <property type="nucleotide sequence ID" value="XM_033674421.1"/>
</dbReference>
<evidence type="ECO:0000256" key="6">
    <source>
        <dbReference type="RuleBase" id="RU000461"/>
    </source>
</evidence>
<evidence type="ECO:0000256" key="7">
    <source>
        <dbReference type="SAM" id="MobiDB-lite"/>
    </source>
</evidence>
<keyword evidence="10" id="KW-1185">Reference proteome</keyword>
<keyword evidence="8" id="KW-0812">Transmembrane</keyword>
<evidence type="ECO:0000256" key="3">
    <source>
        <dbReference type="ARBA" id="ARBA00022723"/>
    </source>
</evidence>
<feature type="binding site" description="axial binding residue" evidence="5">
    <location>
        <position position="457"/>
    </location>
    <ligand>
        <name>heme</name>
        <dbReference type="ChEBI" id="CHEBI:30413"/>
    </ligand>
    <ligandPart>
        <name>Fe</name>
        <dbReference type="ChEBI" id="CHEBI:18248"/>
    </ligandPart>
</feature>
<dbReference type="InterPro" id="IPR001128">
    <property type="entry name" value="Cyt_P450"/>
</dbReference>
<dbReference type="Pfam" id="PF00067">
    <property type="entry name" value="p450"/>
    <property type="match status" value="1"/>
</dbReference>
<comment type="cofactor">
    <cofactor evidence="1 5">
        <name>heme</name>
        <dbReference type="ChEBI" id="CHEBI:30413"/>
    </cofactor>
</comment>
<keyword evidence="8" id="KW-0472">Membrane</keyword>
<dbReference type="CDD" id="cd11040">
    <property type="entry name" value="CYP7_CYP8-like"/>
    <property type="match status" value="1"/>
</dbReference>
<evidence type="ECO:0000313" key="9">
    <source>
        <dbReference type="EMBL" id="KAF1808693.1"/>
    </source>
</evidence>
<dbReference type="Gene3D" id="1.10.630.10">
    <property type="entry name" value="Cytochrome P450"/>
    <property type="match status" value="1"/>
</dbReference>
<dbReference type="PANTHER" id="PTHR47582">
    <property type="entry name" value="P450, PUTATIVE (EUROFUNG)-RELATED"/>
    <property type="match status" value="1"/>
</dbReference>
<feature type="transmembrane region" description="Helical" evidence="8">
    <location>
        <begin position="294"/>
        <end position="315"/>
    </location>
</feature>
<organism evidence="9">
    <name type="scientific">Eremomyces bilateralis CBS 781.70</name>
    <dbReference type="NCBI Taxonomy" id="1392243"/>
    <lineage>
        <taxon>Eukaryota</taxon>
        <taxon>Fungi</taxon>
        <taxon>Dikarya</taxon>
        <taxon>Ascomycota</taxon>
        <taxon>Pezizomycotina</taxon>
        <taxon>Dothideomycetes</taxon>
        <taxon>Dothideomycetes incertae sedis</taxon>
        <taxon>Eremomycetales</taxon>
        <taxon>Eremomycetaceae</taxon>
        <taxon>Eremomyces</taxon>
    </lineage>
</organism>
<name>A0A6G1FSE9_9PEZI</name>
<evidence type="ECO:0000256" key="2">
    <source>
        <dbReference type="ARBA" id="ARBA00010617"/>
    </source>
</evidence>
<dbReference type="InterPro" id="IPR002403">
    <property type="entry name" value="Cyt_P450_E_grp-IV"/>
</dbReference>
<dbReference type="OrthoDB" id="3366823at2759"/>
<gene>
    <name evidence="9 11" type="ORF">P152DRAFT_211269</name>
</gene>
<dbReference type="InterPro" id="IPR053007">
    <property type="entry name" value="CYP450_monoxygenase_sec-met"/>
</dbReference>
<dbReference type="GeneID" id="54414991"/>
<feature type="transmembrane region" description="Helical" evidence="8">
    <location>
        <begin position="6"/>
        <end position="24"/>
    </location>
</feature>
<dbReference type="SUPFAM" id="SSF48264">
    <property type="entry name" value="Cytochrome P450"/>
    <property type="match status" value="1"/>
</dbReference>
<accession>A0A6G1FSE9</accession>
<dbReference type="GO" id="GO:0020037">
    <property type="term" value="F:heme binding"/>
    <property type="evidence" value="ECO:0007669"/>
    <property type="project" value="InterPro"/>
</dbReference>
<reference evidence="11" key="3">
    <citation type="submission" date="2025-04" db="UniProtKB">
        <authorList>
            <consortium name="RefSeq"/>
        </authorList>
    </citation>
    <scope>IDENTIFICATION</scope>
    <source>
        <strain evidence="11">CBS 781.70</strain>
    </source>
</reference>
<proteinExistence type="inferred from homology"/>
<keyword evidence="6" id="KW-0503">Monooxygenase</keyword>
<keyword evidence="3 5" id="KW-0479">Metal-binding</keyword>
<evidence type="ECO:0000256" key="8">
    <source>
        <dbReference type="SAM" id="Phobius"/>
    </source>
</evidence>
<reference evidence="9 11" key="1">
    <citation type="submission" date="2020-01" db="EMBL/GenBank/DDBJ databases">
        <authorList>
            <consortium name="DOE Joint Genome Institute"/>
            <person name="Haridas S."/>
            <person name="Albert R."/>
            <person name="Binder M."/>
            <person name="Bloem J."/>
            <person name="Labutti K."/>
            <person name="Salamov A."/>
            <person name="Andreopoulos B."/>
            <person name="Baker S.E."/>
            <person name="Barry K."/>
            <person name="Bills G."/>
            <person name="Bluhm B.H."/>
            <person name="Cannon C."/>
            <person name="Castanera R."/>
            <person name="Culley D.E."/>
            <person name="Daum C."/>
            <person name="Ezra D."/>
            <person name="Gonzalez J.B."/>
            <person name="Henrissat B."/>
            <person name="Kuo A."/>
            <person name="Liang C."/>
            <person name="Lipzen A."/>
            <person name="Lutzoni F."/>
            <person name="Magnuson J."/>
            <person name="Mondo S."/>
            <person name="Nolan M."/>
            <person name="Ohm R."/>
            <person name="Pangilinan J."/>
            <person name="Park H.-J."/>
            <person name="Ramirez L."/>
            <person name="Alfaro M."/>
            <person name="Sun H."/>
            <person name="Tritt A."/>
            <person name="Yoshinaga Y."/>
            <person name="Zwiers L.-H."/>
            <person name="Turgeon B.G."/>
            <person name="Goodwin S.B."/>
            <person name="Spatafora J.W."/>
            <person name="Crous P.W."/>
            <person name="Grigoriev I.V."/>
        </authorList>
    </citation>
    <scope>NUCLEOTIDE SEQUENCE</scope>
    <source>
        <strain evidence="9 11">CBS 781.70</strain>
    </source>
</reference>
<evidence type="ECO:0000256" key="4">
    <source>
        <dbReference type="ARBA" id="ARBA00023004"/>
    </source>
</evidence>
<dbReference type="GO" id="GO:0004497">
    <property type="term" value="F:monooxygenase activity"/>
    <property type="evidence" value="ECO:0007669"/>
    <property type="project" value="UniProtKB-KW"/>
</dbReference>
<dbReference type="GO" id="GO:0005506">
    <property type="term" value="F:iron ion binding"/>
    <property type="evidence" value="ECO:0007669"/>
    <property type="project" value="InterPro"/>
</dbReference>
<feature type="compositionally biased region" description="Polar residues" evidence="7">
    <location>
        <begin position="414"/>
        <end position="436"/>
    </location>
</feature>
<evidence type="ECO:0000313" key="10">
    <source>
        <dbReference type="Proteomes" id="UP000504638"/>
    </source>
</evidence>
<keyword evidence="5 6" id="KW-0349">Heme</keyword>
<dbReference type="PRINTS" id="PR00465">
    <property type="entry name" value="EP450IV"/>
</dbReference>
<keyword evidence="4 5" id="KW-0408">Iron</keyword>
<dbReference type="InterPro" id="IPR017972">
    <property type="entry name" value="Cyt_P450_CS"/>
</dbReference>
<reference evidence="11" key="2">
    <citation type="submission" date="2020-04" db="EMBL/GenBank/DDBJ databases">
        <authorList>
            <consortium name="NCBI Genome Project"/>
        </authorList>
    </citation>
    <scope>NUCLEOTIDE SEQUENCE</scope>
    <source>
        <strain evidence="11">CBS 781.70</strain>
    </source>
</reference>
<dbReference type="Proteomes" id="UP000504638">
    <property type="component" value="Unplaced"/>
</dbReference>
<dbReference type="AlphaFoldDB" id="A0A6G1FSE9"/>
<dbReference type="PROSITE" id="PS00086">
    <property type="entry name" value="CYTOCHROME_P450"/>
    <property type="match status" value="1"/>
</dbReference>